<evidence type="ECO:0000313" key="3">
    <source>
        <dbReference type="Proteomes" id="UP000013047"/>
    </source>
</evidence>
<sequence>MKVAVPVWRIATDTPDYTADDLAGTGAKSSGGRWNRKGTAMVYTSGSAALACLETLVHLAVNPLPLNRYLVRVEIPYAVFMARLQLDELVAAERQVGWDAEPAGKVSLDLGTAWAEGMRSAVLEVPSVVLAEESNFLINPQHPDAAGIRAVKLRRFEYDRRLR</sequence>
<evidence type="ECO:0000313" key="2">
    <source>
        <dbReference type="EMBL" id="ENO95494.1"/>
    </source>
</evidence>
<evidence type="ECO:0000259" key="1">
    <source>
        <dbReference type="SMART" id="SM00953"/>
    </source>
</evidence>
<dbReference type="RefSeq" id="WP_004374804.1">
    <property type="nucleotide sequence ID" value="NZ_AMXF01000210.1"/>
</dbReference>
<comment type="caution">
    <text evidence="2">The sequence shown here is derived from an EMBL/GenBank/DDBJ whole genome shotgun (WGS) entry which is preliminary data.</text>
</comment>
<organism evidence="2 3">
    <name type="scientific">Thauera phenylacetica B4P</name>
    <dbReference type="NCBI Taxonomy" id="1234382"/>
    <lineage>
        <taxon>Bacteria</taxon>
        <taxon>Pseudomonadati</taxon>
        <taxon>Pseudomonadota</taxon>
        <taxon>Betaproteobacteria</taxon>
        <taxon>Rhodocyclales</taxon>
        <taxon>Zoogloeaceae</taxon>
        <taxon>Thauera</taxon>
    </lineage>
</organism>
<dbReference type="InterPro" id="IPR014914">
    <property type="entry name" value="RES_dom"/>
</dbReference>
<name>N6ZTN0_9RHOO</name>
<dbReference type="EMBL" id="AMXF01000210">
    <property type="protein sequence ID" value="ENO95494.1"/>
    <property type="molecule type" value="Genomic_DNA"/>
</dbReference>
<reference evidence="2 3" key="1">
    <citation type="submission" date="2012-09" db="EMBL/GenBank/DDBJ databases">
        <title>Draft Genome Sequences of 6 Strains from Genus Thauera.</title>
        <authorList>
            <person name="Liu B."/>
            <person name="Shapleigh J.P."/>
            <person name="Frostegard A.H."/>
        </authorList>
    </citation>
    <scope>NUCLEOTIDE SEQUENCE [LARGE SCALE GENOMIC DNA]</scope>
    <source>
        <strain evidence="2 3">B4P</strain>
    </source>
</reference>
<proteinExistence type="predicted"/>
<protein>
    <recommendedName>
        <fullName evidence="1">RES domain-containing protein</fullName>
    </recommendedName>
</protein>
<gene>
    <name evidence="2" type="ORF">C667_18711</name>
</gene>
<accession>N6ZTN0</accession>
<keyword evidence="3" id="KW-1185">Reference proteome</keyword>
<dbReference type="SMART" id="SM00953">
    <property type="entry name" value="RES"/>
    <property type="match status" value="1"/>
</dbReference>
<dbReference type="Pfam" id="PF08808">
    <property type="entry name" value="RES"/>
    <property type="match status" value="1"/>
</dbReference>
<feature type="domain" description="RES" evidence="1">
    <location>
        <begin position="21"/>
        <end position="152"/>
    </location>
</feature>
<dbReference type="Proteomes" id="UP000013047">
    <property type="component" value="Unassembled WGS sequence"/>
</dbReference>
<dbReference type="AlphaFoldDB" id="N6ZTN0"/>